<dbReference type="PANTHER" id="PTHR12992:SF44">
    <property type="entry name" value="NUDIX HYDROLASE DOMAIN-CONTAINING PROTEIN"/>
    <property type="match status" value="1"/>
</dbReference>
<protein>
    <recommendedName>
        <fullName evidence="3">Nudix hydrolase domain-containing protein</fullName>
    </recommendedName>
</protein>
<dbReference type="EMBL" id="MU167566">
    <property type="protein sequence ID" value="KAG0139546.1"/>
    <property type="molecule type" value="Genomic_DNA"/>
</dbReference>
<feature type="region of interest" description="Disordered" evidence="1">
    <location>
        <begin position="77"/>
        <end position="111"/>
    </location>
</feature>
<dbReference type="PANTHER" id="PTHR12992">
    <property type="entry name" value="NUDIX HYDROLASE"/>
    <property type="match status" value="1"/>
</dbReference>
<organism evidence="4 5">
    <name type="scientific">Cronartium quercuum f. sp. fusiforme G11</name>
    <dbReference type="NCBI Taxonomy" id="708437"/>
    <lineage>
        <taxon>Eukaryota</taxon>
        <taxon>Fungi</taxon>
        <taxon>Dikarya</taxon>
        <taxon>Basidiomycota</taxon>
        <taxon>Pucciniomycotina</taxon>
        <taxon>Pucciniomycetes</taxon>
        <taxon>Pucciniales</taxon>
        <taxon>Coleosporiaceae</taxon>
        <taxon>Cronartium</taxon>
    </lineage>
</organism>
<feature type="domain" description="Nudix hydrolase" evidence="3">
    <location>
        <begin position="126"/>
        <end position="285"/>
    </location>
</feature>
<feature type="region of interest" description="Disordered" evidence="1">
    <location>
        <begin position="367"/>
        <end position="390"/>
    </location>
</feature>
<keyword evidence="2" id="KW-1133">Transmembrane helix</keyword>
<dbReference type="GO" id="GO:0010945">
    <property type="term" value="F:coenzyme A diphosphatase activity"/>
    <property type="evidence" value="ECO:0007669"/>
    <property type="project" value="InterPro"/>
</dbReference>
<dbReference type="Pfam" id="PF00293">
    <property type="entry name" value="NUDIX"/>
    <property type="match status" value="1"/>
</dbReference>
<keyword evidence="2" id="KW-0472">Membrane</keyword>
<dbReference type="SUPFAM" id="SSF55811">
    <property type="entry name" value="Nudix"/>
    <property type="match status" value="1"/>
</dbReference>
<proteinExistence type="predicted"/>
<dbReference type="Gene3D" id="3.90.79.10">
    <property type="entry name" value="Nucleoside Triphosphate Pyrophosphohydrolase"/>
    <property type="match status" value="1"/>
</dbReference>
<dbReference type="CDD" id="cd03426">
    <property type="entry name" value="NUDIX_CoAse_Nudt7"/>
    <property type="match status" value="1"/>
</dbReference>
<evidence type="ECO:0000313" key="4">
    <source>
        <dbReference type="EMBL" id="KAG0139546.1"/>
    </source>
</evidence>
<dbReference type="AlphaFoldDB" id="A0A9P6N970"/>
<dbReference type="InterPro" id="IPR045121">
    <property type="entry name" value="CoAse"/>
</dbReference>
<accession>A0A9P6N970</accession>
<feature type="transmembrane region" description="Helical" evidence="2">
    <location>
        <begin position="471"/>
        <end position="492"/>
    </location>
</feature>
<dbReference type="Proteomes" id="UP000886653">
    <property type="component" value="Unassembled WGS sequence"/>
</dbReference>
<keyword evidence="5" id="KW-1185">Reference proteome</keyword>
<evidence type="ECO:0000259" key="3">
    <source>
        <dbReference type="PROSITE" id="PS51462"/>
    </source>
</evidence>
<feature type="region of interest" description="Disordered" evidence="1">
    <location>
        <begin position="29"/>
        <end position="53"/>
    </location>
</feature>
<evidence type="ECO:0000313" key="5">
    <source>
        <dbReference type="Proteomes" id="UP000886653"/>
    </source>
</evidence>
<sequence>MTSGISVPPPSHLLSALLAIHRTPPALISAPTQSTLNPASRKPPSPAATPLVGPARHVACTRRASVAIIIRIRPRNCSTSSPLSSPPSSPASVTSSPSDHQDLFPQVSPASPPPIMTNLPEAIPSLAHRPASALDIPKALRQFFAQPWISGGQAEIFFIKRAARSTDRWSSHLAFPGGRMEPEDEDGMFCALRETWEEVGIDLADRRSFMPIGRLDDREITTSLGKRLLMVLSPYVFLSTCPANEGPEPDLEPNEVESAYWVPIDELVGPRTRWGEVVIDLSSRLAPGRGWFVKKALNLLVGSMRFQSILLKNTPCAVASGQAEGSHRPLKSGPVDCAPTDLNLWGLTLGMTLDLITFFTDPGVSTATTADHPPRSIRSSPSLSMPSPTQLFRSPSLPRLDHLNQPPPSTVPSLSSIFPRFSHADINALIYLLGARYRALLHIIHQPPSQRRYRSAGRLALNAFYTAVRKALIVAIVLRSSAALLIVVGLLLRLKRRLGSSA</sequence>
<dbReference type="InterPro" id="IPR000086">
    <property type="entry name" value="NUDIX_hydrolase_dom"/>
</dbReference>
<feature type="compositionally biased region" description="Low complexity" evidence="1">
    <location>
        <begin position="376"/>
        <end position="388"/>
    </location>
</feature>
<keyword evidence="2" id="KW-0812">Transmembrane</keyword>
<gene>
    <name evidence="4" type="ORF">CROQUDRAFT_101387</name>
</gene>
<evidence type="ECO:0000256" key="1">
    <source>
        <dbReference type="SAM" id="MobiDB-lite"/>
    </source>
</evidence>
<dbReference type="OrthoDB" id="70823at2759"/>
<reference evidence="4" key="1">
    <citation type="submission" date="2013-11" db="EMBL/GenBank/DDBJ databases">
        <title>Genome sequence of the fusiform rust pathogen reveals effectors for host alternation and coevolution with pine.</title>
        <authorList>
            <consortium name="DOE Joint Genome Institute"/>
            <person name="Smith K."/>
            <person name="Pendleton A."/>
            <person name="Kubisiak T."/>
            <person name="Anderson C."/>
            <person name="Salamov A."/>
            <person name="Aerts A."/>
            <person name="Riley R."/>
            <person name="Clum A."/>
            <person name="Lindquist E."/>
            <person name="Ence D."/>
            <person name="Campbell M."/>
            <person name="Kronenberg Z."/>
            <person name="Feau N."/>
            <person name="Dhillon B."/>
            <person name="Hamelin R."/>
            <person name="Burleigh J."/>
            <person name="Smith J."/>
            <person name="Yandell M."/>
            <person name="Nelson C."/>
            <person name="Grigoriev I."/>
            <person name="Davis J."/>
        </authorList>
    </citation>
    <scope>NUCLEOTIDE SEQUENCE</scope>
    <source>
        <strain evidence="4">G11</strain>
    </source>
</reference>
<comment type="caution">
    <text evidence="4">The sequence shown here is derived from an EMBL/GenBank/DDBJ whole genome shotgun (WGS) entry which is preliminary data.</text>
</comment>
<name>A0A9P6N970_9BASI</name>
<evidence type="ECO:0000256" key="2">
    <source>
        <dbReference type="SAM" id="Phobius"/>
    </source>
</evidence>
<dbReference type="InterPro" id="IPR015797">
    <property type="entry name" value="NUDIX_hydrolase-like_dom_sf"/>
</dbReference>
<dbReference type="PROSITE" id="PS51462">
    <property type="entry name" value="NUDIX"/>
    <property type="match status" value="1"/>
</dbReference>